<keyword evidence="4" id="KW-1185">Reference proteome</keyword>
<evidence type="ECO:0000313" key="4">
    <source>
        <dbReference type="Proteomes" id="UP000070700"/>
    </source>
</evidence>
<keyword evidence="1" id="KW-0472">Membrane</keyword>
<evidence type="ECO:0000313" key="3">
    <source>
        <dbReference type="EMBL" id="KUJ21170.1"/>
    </source>
</evidence>
<sequence length="485" mass="52469">MNHIPWVAVCAITIATLCLIASAAIVVSSDGSVSEWGLQPHVVLGVLSSVATASLVVSLSTGVAITWWHAAHAGTEAHSLHSIWSYSPMGGGAYSMIRHGFKNMNKVAVASTLTALASIAYSPLLQRSSGVTSAGVSTEVPMNLHIVQNLTTNYTGYVDTDFYGNVGVPNDFSGLVQKWFGGNNTQAINQPGFVCDGTCIGSVPSAGMSYTCSNITTSIPLKQQTLNSSFYGFNTTYVRSLDENQNPIMLLTVNYIDGVDENCNANLITKTCNISAGTVDFPIKMANASILTNEKSLPIQNFVPHPYEGDSPDTLNGDSTGPLGGLVWFGINFFWAQDEIVYNNGTGFIDYTNGTMPIQYFDYSYTAPDNPQCSYRWLDPSPDILNAFSEILFWASIDAADVGEAPVTFQVLQTNDRLVYTAVYSYLVVASLMLAAAIVSVAATLYGWWHLDREVSMNPLETARAIREGMFEQKSGSEREMLRLT</sequence>
<proteinExistence type="predicted"/>
<dbReference type="PANTHER" id="PTHR37576">
    <property type="entry name" value="DEFECT AT LOW TEMPERATURE PROTEIN 1"/>
    <property type="match status" value="1"/>
</dbReference>
<organism evidence="3 4">
    <name type="scientific">Mollisia scopiformis</name>
    <name type="common">Conifer needle endophyte fungus</name>
    <name type="synonym">Phialocephala scopiformis</name>
    <dbReference type="NCBI Taxonomy" id="149040"/>
    <lineage>
        <taxon>Eukaryota</taxon>
        <taxon>Fungi</taxon>
        <taxon>Dikarya</taxon>
        <taxon>Ascomycota</taxon>
        <taxon>Pezizomycotina</taxon>
        <taxon>Leotiomycetes</taxon>
        <taxon>Helotiales</taxon>
        <taxon>Mollisiaceae</taxon>
        <taxon>Mollisia</taxon>
    </lineage>
</organism>
<protein>
    <submittedName>
        <fullName evidence="3">Uncharacterized protein</fullName>
    </submittedName>
</protein>
<feature type="signal peptide" evidence="2">
    <location>
        <begin position="1"/>
        <end position="23"/>
    </location>
</feature>
<feature type="chain" id="PRO_5008268457" evidence="2">
    <location>
        <begin position="24"/>
        <end position="485"/>
    </location>
</feature>
<feature type="transmembrane region" description="Helical" evidence="1">
    <location>
        <begin position="423"/>
        <end position="449"/>
    </location>
</feature>
<dbReference type="InterPro" id="IPR021514">
    <property type="entry name" value="DUF3176"/>
</dbReference>
<dbReference type="Pfam" id="PF11374">
    <property type="entry name" value="DUF3176"/>
    <property type="match status" value="1"/>
</dbReference>
<dbReference type="PANTHER" id="PTHR37576:SF2">
    <property type="entry name" value="DEFECT AT LOW TEMPERATURE PROTEIN 1"/>
    <property type="match status" value="1"/>
</dbReference>
<keyword evidence="2" id="KW-0732">Signal</keyword>
<dbReference type="RefSeq" id="XP_018075525.1">
    <property type="nucleotide sequence ID" value="XM_018208898.1"/>
</dbReference>
<evidence type="ECO:0000256" key="1">
    <source>
        <dbReference type="SAM" id="Phobius"/>
    </source>
</evidence>
<dbReference type="InParanoid" id="A0A194XLP6"/>
<dbReference type="Proteomes" id="UP000070700">
    <property type="component" value="Unassembled WGS sequence"/>
</dbReference>
<evidence type="ECO:0000256" key="2">
    <source>
        <dbReference type="SAM" id="SignalP"/>
    </source>
</evidence>
<dbReference type="OrthoDB" id="5357734at2759"/>
<dbReference type="EMBL" id="KQ947408">
    <property type="protein sequence ID" value="KUJ21170.1"/>
    <property type="molecule type" value="Genomic_DNA"/>
</dbReference>
<feature type="transmembrane region" description="Helical" evidence="1">
    <location>
        <begin position="47"/>
        <end position="68"/>
    </location>
</feature>
<dbReference type="GeneID" id="28818624"/>
<dbReference type="AlphaFoldDB" id="A0A194XLP6"/>
<keyword evidence="1" id="KW-0812">Transmembrane</keyword>
<dbReference type="KEGG" id="psco:LY89DRAFT_577497"/>
<name>A0A194XLP6_MOLSC</name>
<keyword evidence="1" id="KW-1133">Transmembrane helix</keyword>
<reference evidence="3 4" key="1">
    <citation type="submission" date="2015-10" db="EMBL/GenBank/DDBJ databases">
        <title>Full genome of DAOMC 229536 Phialocephala scopiformis, a fungal endophyte of spruce producing the potent anti-insectan compound rugulosin.</title>
        <authorList>
            <consortium name="DOE Joint Genome Institute"/>
            <person name="Walker A.K."/>
            <person name="Frasz S.L."/>
            <person name="Seifert K.A."/>
            <person name="Miller J.D."/>
            <person name="Mondo S.J."/>
            <person name="Labutti K."/>
            <person name="Lipzen A."/>
            <person name="Dockter R."/>
            <person name="Kennedy M."/>
            <person name="Grigoriev I.V."/>
            <person name="Spatafora J.W."/>
        </authorList>
    </citation>
    <scope>NUCLEOTIDE SEQUENCE [LARGE SCALE GENOMIC DNA]</scope>
    <source>
        <strain evidence="3 4">CBS 120377</strain>
    </source>
</reference>
<gene>
    <name evidence="3" type="ORF">LY89DRAFT_577497</name>
</gene>
<dbReference type="STRING" id="149040.A0A194XLP6"/>
<accession>A0A194XLP6</accession>